<keyword evidence="6" id="KW-0723">Serine/threonine-protein kinase</keyword>
<reference evidence="9" key="1">
    <citation type="submission" date="2012-06" db="EMBL/GenBank/DDBJ databases">
        <title>Short 5' UTR of Entamoeba genes.</title>
        <authorList>
            <person name="Hiranuka K."/>
            <person name="Kumagai M."/>
            <person name="Wakaguri H."/>
            <person name="Suzuki Y."/>
            <person name="Sugano S."/>
            <person name="Watanabe J."/>
            <person name="Makioka A."/>
        </authorList>
    </citation>
    <scope>NUCLEOTIDE SEQUENCE</scope>
    <source>
        <strain evidence="9">IP1</strain>
    </source>
</reference>
<evidence type="ECO:0000256" key="3">
    <source>
        <dbReference type="ARBA" id="ARBA00025089"/>
    </source>
</evidence>
<protein>
    <submittedName>
        <fullName evidence="9">Tyrosine protein kinase, putative</fullName>
    </submittedName>
</protein>
<evidence type="ECO:0000256" key="1">
    <source>
        <dbReference type="ARBA" id="ARBA00022741"/>
    </source>
</evidence>
<dbReference type="GO" id="GO:0004674">
    <property type="term" value="F:protein serine/threonine kinase activity"/>
    <property type="evidence" value="ECO:0007669"/>
    <property type="project" value="UniProtKB-KW"/>
</dbReference>
<dbReference type="InterPro" id="IPR051681">
    <property type="entry name" value="Ser/Thr_Kinases-Pseudokinases"/>
</dbReference>
<dbReference type="EMBL" id="AK422088">
    <property type="protein sequence ID" value="BAN40593.1"/>
    <property type="molecule type" value="mRNA"/>
</dbReference>
<sequence>MQSSPSFLKVTDVSFDPKKDKLGSGSFGTVYRGIVMGLPVAVKVPNKQKLSYSERRDFLNEIGVLKKVFHPNIVLFMGACTESTIMIVSELMAADLDALLYRPQSLPESLRITLTPAIKLKLCSEMALGVNWLHSAIGLVHRDLKPENFMVDRYMTVKVTDFGFTVFPADVRGSDWKGTPYYIAPEVADYNEVSFAGDVYALSYIMWQTFTQKDLYPEYDDFDIFAEDILQGGKRPEIDDSVPEKFVPTMIKMWDGDPDNRPTAKEVLDELQKVSLDISLKSEKGIEFWKKHFFNAKTGGLELEVEKNDFFNEVAKEVQITLKSEEKLHNIFESKKVLPENFQKTIDLFGNYFQDKGLMEDLNEICTKDYFAFDITREIAQSWLANRVDGFFIVRLSSKSPEAPFVISYNYKGECKHNRLTRISFDGEERYKTKSIVTGKFVTGKTVPEIVEKCVNEKMISAVCPLEKAAQNAYS</sequence>
<proteinExistence type="evidence at transcript level"/>
<dbReference type="InterPro" id="IPR000980">
    <property type="entry name" value="SH2"/>
</dbReference>
<keyword evidence="4" id="KW-0727">SH2 domain</keyword>
<dbReference type="AlphaFoldDB" id="S0AZ67"/>
<comment type="similarity">
    <text evidence="6">Belongs to the protein kinase superfamily.</text>
</comment>
<dbReference type="Pfam" id="PF00069">
    <property type="entry name" value="Pkinase"/>
    <property type="match status" value="1"/>
</dbReference>
<dbReference type="SMART" id="SM00220">
    <property type="entry name" value="S_TKc"/>
    <property type="match status" value="1"/>
</dbReference>
<evidence type="ECO:0000259" key="7">
    <source>
        <dbReference type="PROSITE" id="PS50001"/>
    </source>
</evidence>
<organism evidence="9">
    <name type="scientific">Entamoeba invadens</name>
    <dbReference type="NCBI Taxonomy" id="33085"/>
    <lineage>
        <taxon>Eukaryota</taxon>
        <taxon>Amoebozoa</taxon>
        <taxon>Evosea</taxon>
        <taxon>Archamoebae</taxon>
        <taxon>Mastigamoebida</taxon>
        <taxon>Entamoebidae</taxon>
        <taxon>Entamoeba</taxon>
    </lineage>
</organism>
<dbReference type="InterPro" id="IPR036860">
    <property type="entry name" value="SH2_dom_sf"/>
</dbReference>
<dbReference type="InterPro" id="IPR008271">
    <property type="entry name" value="Ser/Thr_kinase_AS"/>
</dbReference>
<evidence type="ECO:0000259" key="8">
    <source>
        <dbReference type="PROSITE" id="PS50011"/>
    </source>
</evidence>
<evidence type="ECO:0000256" key="2">
    <source>
        <dbReference type="ARBA" id="ARBA00022840"/>
    </source>
</evidence>
<keyword evidence="9" id="KW-0808">Transferase</keyword>
<evidence type="ECO:0000256" key="6">
    <source>
        <dbReference type="RuleBase" id="RU000304"/>
    </source>
</evidence>
<dbReference type="PANTHER" id="PTHR44329">
    <property type="entry name" value="SERINE/THREONINE-PROTEIN KINASE TNNI3K-RELATED"/>
    <property type="match status" value="1"/>
</dbReference>
<dbReference type="PROSITE" id="PS50001">
    <property type="entry name" value="SH2"/>
    <property type="match status" value="1"/>
</dbReference>
<dbReference type="Gene3D" id="3.30.200.20">
    <property type="entry name" value="Phosphorylase Kinase, domain 1"/>
    <property type="match status" value="1"/>
</dbReference>
<keyword evidence="1 5" id="KW-0547">Nucleotide-binding</keyword>
<dbReference type="Pfam" id="PF00017">
    <property type="entry name" value="SH2"/>
    <property type="match status" value="1"/>
</dbReference>
<dbReference type="PANTHER" id="PTHR44329:SF53">
    <property type="entry name" value="DUAL SPECIFICITY PROTEIN KINASE SHKD"/>
    <property type="match status" value="1"/>
</dbReference>
<name>S0AZ67_ENTIV</name>
<keyword evidence="2 5" id="KW-0067">ATP-binding</keyword>
<feature type="domain" description="SH2" evidence="7">
    <location>
        <begin position="370"/>
        <end position="452"/>
    </location>
</feature>
<dbReference type="InterPro" id="IPR017441">
    <property type="entry name" value="Protein_kinase_ATP_BS"/>
</dbReference>
<dbReference type="InterPro" id="IPR000719">
    <property type="entry name" value="Prot_kinase_dom"/>
</dbReference>
<dbReference type="Gene3D" id="1.10.510.10">
    <property type="entry name" value="Transferase(Phosphotransferase) domain 1"/>
    <property type="match status" value="1"/>
</dbReference>
<dbReference type="SUPFAM" id="SSF56112">
    <property type="entry name" value="Protein kinase-like (PK-like)"/>
    <property type="match status" value="1"/>
</dbReference>
<evidence type="ECO:0000256" key="4">
    <source>
        <dbReference type="PROSITE-ProRule" id="PRU00191"/>
    </source>
</evidence>
<comment type="function">
    <text evidence="3">Required for proper chemotaxis and phagocytosis; proper spatiotemporal control of F-actin levels in chemotaxing cells. Negative regulator of the PI3K (phosphatidylinositol 3 kinase) pathway. Predominantly phosphorylates serines and threonines and tyrosines at a lower level.</text>
</comment>
<accession>S0AZ67</accession>
<feature type="domain" description="Protein kinase" evidence="8">
    <location>
        <begin position="16"/>
        <end position="276"/>
    </location>
</feature>
<dbReference type="GO" id="GO:0005524">
    <property type="term" value="F:ATP binding"/>
    <property type="evidence" value="ECO:0007669"/>
    <property type="project" value="UniProtKB-UniRule"/>
</dbReference>
<evidence type="ECO:0000256" key="5">
    <source>
        <dbReference type="PROSITE-ProRule" id="PRU10141"/>
    </source>
</evidence>
<keyword evidence="9" id="KW-0418">Kinase</keyword>
<dbReference type="InterPro" id="IPR011009">
    <property type="entry name" value="Kinase-like_dom_sf"/>
</dbReference>
<dbReference type="VEuPathDB" id="AmoebaDB:EIN_185110"/>
<dbReference type="PROSITE" id="PS00108">
    <property type="entry name" value="PROTEIN_KINASE_ST"/>
    <property type="match status" value="1"/>
</dbReference>
<dbReference type="Gene3D" id="3.30.505.10">
    <property type="entry name" value="SH2 domain"/>
    <property type="match status" value="1"/>
</dbReference>
<feature type="binding site" evidence="5">
    <location>
        <position position="43"/>
    </location>
    <ligand>
        <name>ATP</name>
        <dbReference type="ChEBI" id="CHEBI:30616"/>
    </ligand>
</feature>
<dbReference type="PROSITE" id="PS50011">
    <property type="entry name" value="PROTEIN_KINASE_DOM"/>
    <property type="match status" value="1"/>
</dbReference>
<dbReference type="PROSITE" id="PS00107">
    <property type="entry name" value="PROTEIN_KINASE_ATP"/>
    <property type="match status" value="1"/>
</dbReference>
<dbReference type="SUPFAM" id="SSF55550">
    <property type="entry name" value="SH2 domain"/>
    <property type="match status" value="1"/>
</dbReference>
<evidence type="ECO:0000313" key="9">
    <source>
        <dbReference type="EMBL" id="BAN40593.1"/>
    </source>
</evidence>